<feature type="binding site" description="in other chain" evidence="7">
    <location>
        <position position="319"/>
    </location>
    <ligand>
        <name>IMP</name>
        <dbReference type="ChEBI" id="CHEBI:58053"/>
        <note>ligand shared between dimeric partners</note>
    </ligand>
</feature>
<dbReference type="Gene3D" id="3.40.440.10">
    <property type="entry name" value="Adenylosuccinate Synthetase, subunit A, domain 1"/>
    <property type="match status" value="1"/>
</dbReference>
<sequence length="434" mass="46899">MAERVTPRLLTVFGLGFGDCGKGRFVDALAARLDAHTVVRYNGGGQAGHTVVLDDGRSHIFAQFAAASFLPGVHTVLAAPFVLHPGGLLHEAALLAGKHCPPLWPRLLIDAACRVTTPWLQAAGRWRELRRGAAAHGSCGIGFGATVELSLTQPDASLSYGELLDSTVTLAKLQRQRELLQDEFAGDERFATELAALLDIALPRRWLRQVRELLALSPPASPAHISRQLQRPGHVIFEGAQGMLLDEHYGFHPHTTWSSTGPQAAAQVARHYGLDEPHAHYGALRSYLTRHGAGPLPSEDPALDVLAEPHNADTGWQGRFRRGHFDAVLLRYALACAGTIDGLLLSHADALGRATINWCDAYEIDGQRQQTLAIPASLKEQEGLTSQLGTARTICTQRLSSLGQLTQQLNTTCGLDSIASSHGPQRSAIFWRPS</sequence>
<evidence type="ECO:0000313" key="8">
    <source>
        <dbReference type="EMBL" id="MBE9610520.1"/>
    </source>
</evidence>
<keyword evidence="6 7" id="KW-0342">GTP-binding</keyword>
<dbReference type="PANTHER" id="PTHR11846">
    <property type="entry name" value="ADENYLOSUCCINATE SYNTHETASE"/>
    <property type="match status" value="1"/>
</dbReference>
<dbReference type="InterPro" id="IPR042109">
    <property type="entry name" value="Adenylosuccinate_synth_dom1"/>
</dbReference>
<comment type="subcellular location">
    <subcellularLocation>
        <location evidence="7">Cytoplasm</location>
    </subcellularLocation>
</comment>
<feature type="binding site" evidence="7">
    <location>
        <position position="321"/>
    </location>
    <ligand>
        <name>GTP</name>
        <dbReference type="ChEBI" id="CHEBI:37565"/>
    </ligand>
</feature>
<evidence type="ECO:0000256" key="2">
    <source>
        <dbReference type="ARBA" id="ARBA00022723"/>
    </source>
</evidence>
<feature type="binding site" evidence="7">
    <location>
        <position position="19"/>
    </location>
    <ligand>
        <name>Mg(2+)</name>
        <dbReference type="ChEBI" id="CHEBI:18420"/>
    </ligand>
</feature>
<dbReference type="UniPathway" id="UPA00075">
    <property type="reaction ID" value="UER00335"/>
</dbReference>
<proteinExistence type="inferred from homology"/>
<feature type="binding site" evidence="7">
    <location>
        <begin position="421"/>
        <end position="423"/>
    </location>
    <ligand>
        <name>GTP</name>
        <dbReference type="ChEBI" id="CHEBI:37565"/>
    </ligand>
</feature>
<dbReference type="AlphaFoldDB" id="A0A8J7G205"/>
<dbReference type="InterPro" id="IPR042110">
    <property type="entry name" value="Adenylosuccinate_synth_dom2"/>
</dbReference>
<dbReference type="GO" id="GO:0000287">
    <property type="term" value="F:magnesium ion binding"/>
    <property type="evidence" value="ECO:0007669"/>
    <property type="project" value="UniProtKB-UniRule"/>
</dbReference>
<evidence type="ECO:0000256" key="3">
    <source>
        <dbReference type="ARBA" id="ARBA00022741"/>
    </source>
</evidence>
<dbReference type="PANTHER" id="PTHR11846:SF0">
    <property type="entry name" value="ADENYLOSUCCINATE SYNTHETASE"/>
    <property type="match status" value="1"/>
</dbReference>
<reference evidence="8 9" key="1">
    <citation type="submission" date="2020-10" db="EMBL/GenBank/DDBJ databases">
        <title>The genome sequence of Chitinilyticum litopenaei 4Y14.</title>
        <authorList>
            <person name="Liu Y."/>
        </authorList>
    </citation>
    <scope>NUCLEOTIDE SEQUENCE [LARGE SCALE GENOMIC DNA]</scope>
    <source>
        <strain evidence="8 9">4Y14</strain>
    </source>
</reference>
<comment type="caution">
    <text evidence="7">Lacks conserved residue(s) required for the propagation of feature annotation.</text>
</comment>
<protein>
    <recommendedName>
        <fullName evidence="7">Adenylosuccinate synthetase</fullName>
        <shortName evidence="7">AMPSase</shortName>
        <shortName evidence="7">AdSS</shortName>
        <ecNumber evidence="7">6.3.4.4</ecNumber>
    </recommendedName>
    <alternativeName>
        <fullName evidence="7">IMP--aspartate ligase</fullName>
    </alternativeName>
</protein>
<keyword evidence="4 7" id="KW-0658">Purine biosynthesis</keyword>
<comment type="catalytic activity">
    <reaction evidence="7">
        <text>IMP + L-aspartate + GTP = N(6)-(1,2-dicarboxyethyl)-AMP + GDP + phosphate + 2 H(+)</text>
        <dbReference type="Rhea" id="RHEA:15753"/>
        <dbReference type="ChEBI" id="CHEBI:15378"/>
        <dbReference type="ChEBI" id="CHEBI:29991"/>
        <dbReference type="ChEBI" id="CHEBI:37565"/>
        <dbReference type="ChEBI" id="CHEBI:43474"/>
        <dbReference type="ChEBI" id="CHEBI:57567"/>
        <dbReference type="ChEBI" id="CHEBI:58053"/>
        <dbReference type="ChEBI" id="CHEBI:58189"/>
        <dbReference type="EC" id="6.3.4.4"/>
    </reaction>
</comment>
<feature type="binding site" evidence="7">
    <location>
        <begin position="347"/>
        <end position="349"/>
    </location>
    <ligand>
        <name>GTP</name>
        <dbReference type="ChEBI" id="CHEBI:37565"/>
    </ligand>
</feature>
<dbReference type="Proteomes" id="UP000604481">
    <property type="component" value="Unassembled WGS sequence"/>
</dbReference>
<dbReference type="GO" id="GO:0005525">
    <property type="term" value="F:GTP binding"/>
    <property type="evidence" value="ECO:0007669"/>
    <property type="project" value="UniProtKB-UniRule"/>
</dbReference>
<keyword evidence="3 7" id="KW-0547">Nucleotide-binding</keyword>
<feature type="binding site" evidence="7">
    <location>
        <position position="48"/>
    </location>
    <ligand>
        <name>Mg(2+)</name>
        <dbReference type="ChEBI" id="CHEBI:18420"/>
    </ligand>
</feature>
<evidence type="ECO:0000256" key="6">
    <source>
        <dbReference type="ARBA" id="ARBA00023134"/>
    </source>
</evidence>
<comment type="function">
    <text evidence="7">Plays an important role in the de novo pathway of purine nucleotide biosynthesis. Catalyzes the first committed step in the biosynthesis of AMP from IMP.</text>
</comment>
<feature type="binding site" description="in other chain" evidence="7">
    <location>
        <position position="241"/>
    </location>
    <ligand>
        <name>IMP</name>
        <dbReference type="ChEBI" id="CHEBI:58053"/>
        <note>ligand shared between dimeric partners</note>
    </ligand>
</feature>
<evidence type="ECO:0000256" key="7">
    <source>
        <dbReference type="HAMAP-Rule" id="MF_00011"/>
    </source>
</evidence>
<dbReference type="SMART" id="SM00788">
    <property type="entry name" value="Adenylsucc_synt"/>
    <property type="match status" value="1"/>
</dbReference>
<dbReference type="InterPro" id="IPR042111">
    <property type="entry name" value="Adenylosuccinate_synth_dom3"/>
</dbReference>
<dbReference type="GO" id="GO:0004019">
    <property type="term" value="F:adenylosuccinate synthase activity"/>
    <property type="evidence" value="ECO:0007669"/>
    <property type="project" value="UniProtKB-UniRule"/>
</dbReference>
<dbReference type="GO" id="GO:0046040">
    <property type="term" value="P:IMP metabolic process"/>
    <property type="evidence" value="ECO:0007669"/>
    <property type="project" value="TreeGrafter"/>
</dbReference>
<comment type="pathway">
    <text evidence="7">Purine metabolism; AMP biosynthesis via de novo pathway; AMP from IMP: step 1/2.</text>
</comment>
<keyword evidence="9" id="KW-1185">Reference proteome</keyword>
<feature type="binding site" description="in other chain" evidence="7">
    <location>
        <position position="256"/>
    </location>
    <ligand>
        <name>IMP</name>
        <dbReference type="ChEBI" id="CHEBI:58053"/>
        <note>ligand shared between dimeric partners</note>
    </ligand>
</feature>
<keyword evidence="5 7" id="KW-0460">Magnesium</keyword>
<dbReference type="EC" id="6.3.4.4" evidence="7"/>
<organism evidence="8 9">
    <name type="scientific">Chitinilyticum piscinae</name>
    <dbReference type="NCBI Taxonomy" id="2866724"/>
    <lineage>
        <taxon>Bacteria</taxon>
        <taxon>Pseudomonadati</taxon>
        <taxon>Pseudomonadota</taxon>
        <taxon>Betaproteobacteria</taxon>
        <taxon>Neisseriales</taxon>
        <taxon>Chitinibacteraceae</taxon>
        <taxon>Chitinilyticum</taxon>
    </lineage>
</organism>
<keyword evidence="2 7" id="KW-0479">Metal-binding</keyword>
<dbReference type="RefSeq" id="WP_194117067.1">
    <property type="nucleotide sequence ID" value="NZ_JADFUA010000010.1"/>
</dbReference>
<keyword evidence="1 7" id="KW-0436">Ligase</keyword>
<accession>A0A8J7G205</accession>
<comment type="subunit">
    <text evidence="7">Homodimer.</text>
</comment>
<dbReference type="SUPFAM" id="SSF52540">
    <property type="entry name" value="P-loop containing nucleoside triphosphate hydrolases"/>
    <property type="match status" value="1"/>
</dbReference>
<evidence type="ECO:0000256" key="4">
    <source>
        <dbReference type="ARBA" id="ARBA00022755"/>
    </source>
</evidence>
<evidence type="ECO:0000313" key="9">
    <source>
        <dbReference type="Proteomes" id="UP000604481"/>
    </source>
</evidence>
<feature type="binding site" evidence="7">
    <location>
        <begin position="48"/>
        <end position="50"/>
    </location>
    <ligand>
        <name>GTP</name>
        <dbReference type="ChEBI" id="CHEBI:37565"/>
    </ligand>
</feature>
<gene>
    <name evidence="7" type="primary">purA</name>
    <name evidence="8" type="ORF">INR99_14355</name>
</gene>
<dbReference type="GO" id="GO:0005737">
    <property type="term" value="C:cytoplasm"/>
    <property type="evidence" value="ECO:0007669"/>
    <property type="project" value="UniProtKB-SubCell"/>
</dbReference>
<dbReference type="Gene3D" id="1.10.300.10">
    <property type="entry name" value="Adenylosuccinate Synthetase, subunit A, domain 2"/>
    <property type="match status" value="1"/>
</dbReference>
<name>A0A8J7G205_9NEIS</name>
<evidence type="ECO:0000256" key="5">
    <source>
        <dbReference type="ARBA" id="ARBA00022842"/>
    </source>
</evidence>
<dbReference type="HAMAP" id="MF_00011">
    <property type="entry name" value="Adenylosucc_synth"/>
    <property type="match status" value="1"/>
</dbReference>
<dbReference type="InterPro" id="IPR001114">
    <property type="entry name" value="Adenylosuccinate_synthetase"/>
</dbReference>
<feature type="active site" description="Proton acceptor" evidence="7">
    <location>
        <position position="19"/>
    </location>
</feature>
<dbReference type="EMBL" id="JADFUA010000010">
    <property type="protein sequence ID" value="MBE9610520.1"/>
    <property type="molecule type" value="Genomic_DNA"/>
</dbReference>
<dbReference type="GO" id="GO:0044208">
    <property type="term" value="P:'de novo' AMP biosynthetic process"/>
    <property type="evidence" value="ECO:0007669"/>
    <property type="project" value="UniProtKB-UniRule"/>
</dbReference>
<dbReference type="Gene3D" id="3.90.170.10">
    <property type="entry name" value="Adenylosuccinate Synthetase, subunit A, domain 3"/>
    <property type="match status" value="1"/>
</dbReference>
<dbReference type="InterPro" id="IPR027417">
    <property type="entry name" value="P-loop_NTPase"/>
</dbReference>
<comment type="similarity">
    <text evidence="7">Belongs to the adenylosuccinate synthetase family.</text>
</comment>
<feature type="active site" description="Proton donor" evidence="7">
    <location>
        <position position="49"/>
    </location>
</feature>
<comment type="caution">
    <text evidence="8">The sequence shown here is derived from an EMBL/GenBank/DDBJ whole genome shotgun (WGS) entry which is preliminary data.</text>
</comment>
<evidence type="ECO:0000256" key="1">
    <source>
        <dbReference type="ARBA" id="ARBA00022598"/>
    </source>
</evidence>
<dbReference type="Pfam" id="PF00709">
    <property type="entry name" value="Adenylsucc_synt"/>
    <property type="match status" value="1"/>
</dbReference>
<comment type="cofactor">
    <cofactor evidence="7">
        <name>Mg(2+)</name>
        <dbReference type="ChEBI" id="CHEBI:18420"/>
    </cofactor>
    <text evidence="7">Binds 1 Mg(2+) ion per subunit.</text>
</comment>
<keyword evidence="7" id="KW-0963">Cytoplasm</keyword>